<evidence type="ECO:0000256" key="1">
    <source>
        <dbReference type="ARBA" id="ARBA00004123"/>
    </source>
</evidence>
<dbReference type="EMBL" id="CAACVS010000102">
    <property type="protein sequence ID" value="VEU36726.1"/>
    <property type="molecule type" value="Genomic_DNA"/>
</dbReference>
<organism evidence="6 7">
    <name type="scientific">Pseudo-nitzschia multistriata</name>
    <dbReference type="NCBI Taxonomy" id="183589"/>
    <lineage>
        <taxon>Eukaryota</taxon>
        <taxon>Sar</taxon>
        <taxon>Stramenopiles</taxon>
        <taxon>Ochrophyta</taxon>
        <taxon>Bacillariophyta</taxon>
        <taxon>Bacillariophyceae</taxon>
        <taxon>Bacillariophycidae</taxon>
        <taxon>Bacillariales</taxon>
        <taxon>Bacillariaceae</taxon>
        <taxon>Pseudo-nitzschia</taxon>
    </lineage>
</organism>
<feature type="region of interest" description="Disordered" evidence="4">
    <location>
        <begin position="1137"/>
        <end position="1210"/>
    </location>
</feature>
<dbReference type="Pfam" id="PF05843">
    <property type="entry name" value="Suf"/>
    <property type="match status" value="2"/>
</dbReference>
<protein>
    <recommendedName>
        <fullName evidence="5">Suppressor of forked domain-containing protein</fullName>
    </recommendedName>
</protein>
<keyword evidence="3" id="KW-0539">Nucleus</keyword>
<feature type="compositionally biased region" description="Basic and acidic residues" evidence="4">
    <location>
        <begin position="1141"/>
        <end position="1153"/>
    </location>
</feature>
<dbReference type="GO" id="GO:0003729">
    <property type="term" value="F:mRNA binding"/>
    <property type="evidence" value="ECO:0007669"/>
    <property type="project" value="TreeGrafter"/>
</dbReference>
<dbReference type="OrthoDB" id="26282at2759"/>
<feature type="compositionally biased region" description="Acidic residues" evidence="4">
    <location>
        <begin position="58"/>
        <end position="70"/>
    </location>
</feature>
<evidence type="ECO:0000259" key="5">
    <source>
        <dbReference type="Pfam" id="PF05843"/>
    </source>
</evidence>
<dbReference type="InterPro" id="IPR003107">
    <property type="entry name" value="HAT"/>
</dbReference>
<dbReference type="GO" id="GO:0031124">
    <property type="term" value="P:mRNA 3'-end processing"/>
    <property type="evidence" value="ECO:0007669"/>
    <property type="project" value="InterPro"/>
</dbReference>
<keyword evidence="2" id="KW-0677">Repeat</keyword>
<comment type="subcellular location">
    <subcellularLocation>
        <location evidence="1">Nucleus</location>
    </subcellularLocation>
</comment>
<dbReference type="AlphaFoldDB" id="A0A448Z3S5"/>
<feature type="domain" description="Suppressor of forked" evidence="5">
    <location>
        <begin position="829"/>
        <end position="920"/>
    </location>
</feature>
<dbReference type="Gene3D" id="1.25.40.1040">
    <property type="match status" value="1"/>
</dbReference>
<reference evidence="6 7" key="1">
    <citation type="submission" date="2019-01" db="EMBL/GenBank/DDBJ databases">
        <authorList>
            <person name="Ferrante I. M."/>
        </authorList>
    </citation>
    <scope>NUCLEOTIDE SEQUENCE [LARGE SCALE GENOMIC DNA]</scope>
    <source>
        <strain evidence="6 7">B856</strain>
    </source>
</reference>
<evidence type="ECO:0000313" key="7">
    <source>
        <dbReference type="Proteomes" id="UP000291116"/>
    </source>
</evidence>
<dbReference type="InterPro" id="IPR045243">
    <property type="entry name" value="Rna14-like"/>
</dbReference>
<keyword evidence="7" id="KW-1185">Reference proteome</keyword>
<sequence length="1210" mass="131594">MATDPRRRNLVKTEPVASETAPGIDATLMNANHNASGNPIPPKNEFILFSGVDDAMDEDEDLFDDSEPLQDEPQQQAVPSSSGAAPTVGVAAGGGSASYYSSGVEANYQYGYGNQGSSVVVPHRDVDLLSTVISPSPFAHHSVGGAGSSRYRNALTRIAADPRSDVEAWGALLAEASACWKSLHNSSADNGDGGIGGTGSNSARSMQVVHVNIAARTSAETQLQLDWIESCYGAFLKYFPYSCGHIRSVGDILFVQSARVGEEGGPTTDYGQEAPGTMSRSQQAQWKLETILRKALGVDLEGNNAAVAPLPRSGEKDTTDGATTTTKQHSPAAIVGGTCTPSVDLWLLYIKTRIRHTRRKHGNSKTMEAGKAIMEDSRKAYELALGFSGFTCHDNHLLWKAYLDFCKASVPPIVSEREQNAASLIMTPQQHMMWLREVYQKLICHPMTGLDQLWQEYESFEKNQSEALAAALVQEWQPKYQHARNIYLERNKVFNPQALHWKTRLAVPPVSTSWVDQMDADHGTPGIGATGAGGKKSSDSKKKLDDKDASGGATTEEELREHNEKLQEEFDYLTLWKKRVAYERTNPERLTNTQELAHRVRQAYKEMVCVLTLYPEVWHMWSTWEETVVTSSAAASDDTSAANPAAVFGNRSIAVLELGQEHIPDSTLLVHAQAQLEEIHFLSKASSAAGTTKTASPGDNPALRVFEKYIERAPTSLGFCLYQRLVRRYRGKDAARQTFARARRILSHGYDAGNSGLSFNAGEKLDRAGAEPAASEDSTATKVNGKRWMVTNRLDPSIGSKSVSRAKSQVASNDQEDTSSSIQVAPGPITWHLYACHATIEHRLNKSPEIAGRVYELGLRKHSSFLTKPSYVLKYAKLLLELQDTVNLRALLTRALAACADSKKSGQVEALWDMTLECEELWSILEPENIEVAVAIERKRRAALLGPDIEDVSTGSRVGLSDNRTTIGVQKSTLAEQLLRTDGYDTSSLIVNGLGRTVNVLDIMGLWGDGASRKQHSGMLNNTDDGADELIPGGKSDRSYQNRLQFAHKVAAGVSLIPGTMGGSEAPGSKLLSARERLSQQQGGAGPGFQNTPIQLAIQQQPEWLRGMLLMLPASRLRSPIVPKAPPHLVVQALTSLRQNKLPEERPNDDNEGKNSSSSQSGKKRSALDANGGDSSDEDTGPTGTGGYGTQFRARQRARMRMNGIEAGSS</sequence>
<dbReference type="InterPro" id="IPR011990">
    <property type="entry name" value="TPR-like_helical_dom_sf"/>
</dbReference>
<evidence type="ECO:0000256" key="2">
    <source>
        <dbReference type="ARBA" id="ARBA00022737"/>
    </source>
</evidence>
<evidence type="ECO:0000313" key="6">
    <source>
        <dbReference type="EMBL" id="VEU36726.1"/>
    </source>
</evidence>
<dbReference type="GO" id="GO:0005634">
    <property type="term" value="C:nucleus"/>
    <property type="evidence" value="ECO:0007669"/>
    <property type="project" value="UniProtKB-SubCell"/>
</dbReference>
<feature type="compositionally biased region" description="Gly residues" evidence="4">
    <location>
        <begin position="525"/>
        <end position="534"/>
    </location>
</feature>
<feature type="region of interest" description="Disordered" evidence="4">
    <location>
        <begin position="307"/>
        <end position="330"/>
    </location>
</feature>
<feature type="compositionally biased region" description="Basic and acidic residues" evidence="4">
    <location>
        <begin position="536"/>
        <end position="549"/>
    </location>
</feature>
<feature type="compositionally biased region" description="Polar residues" evidence="4">
    <location>
        <begin position="799"/>
        <end position="821"/>
    </location>
</feature>
<feature type="region of interest" description="Disordered" evidence="4">
    <location>
        <begin position="516"/>
        <end position="563"/>
    </location>
</feature>
<feature type="region of interest" description="Disordered" evidence="4">
    <location>
        <begin position="796"/>
        <end position="821"/>
    </location>
</feature>
<proteinExistence type="predicted"/>
<evidence type="ECO:0000256" key="3">
    <source>
        <dbReference type="ARBA" id="ARBA00023242"/>
    </source>
</evidence>
<feature type="region of interest" description="Disordered" evidence="4">
    <location>
        <begin position="1"/>
        <end position="24"/>
    </location>
</feature>
<dbReference type="Proteomes" id="UP000291116">
    <property type="component" value="Unassembled WGS sequence"/>
</dbReference>
<feature type="domain" description="Suppressor of forked" evidence="5">
    <location>
        <begin position="340"/>
        <end position="744"/>
    </location>
</feature>
<dbReference type="PANTHER" id="PTHR19980:SF0">
    <property type="entry name" value="CLEAVAGE STIMULATION FACTOR SUBUNIT 3"/>
    <property type="match status" value="1"/>
</dbReference>
<feature type="region of interest" description="Disordered" evidence="4">
    <location>
        <begin position="58"/>
        <end position="86"/>
    </location>
</feature>
<dbReference type="PANTHER" id="PTHR19980">
    <property type="entry name" value="RNA CLEAVAGE STIMULATION FACTOR"/>
    <property type="match status" value="1"/>
</dbReference>
<accession>A0A448Z3S5</accession>
<dbReference type="InterPro" id="IPR008847">
    <property type="entry name" value="Suf"/>
</dbReference>
<evidence type="ECO:0000256" key="4">
    <source>
        <dbReference type="SAM" id="MobiDB-lite"/>
    </source>
</evidence>
<gene>
    <name evidence="6" type="ORF">PSNMU_V1.4_AUG-EV-PASAV3_0034960</name>
</gene>
<dbReference type="SUPFAM" id="SSF48452">
    <property type="entry name" value="TPR-like"/>
    <property type="match status" value="3"/>
</dbReference>
<dbReference type="Gene3D" id="1.25.40.10">
    <property type="entry name" value="Tetratricopeptide repeat domain"/>
    <property type="match status" value="1"/>
</dbReference>
<name>A0A448Z3S5_9STRA</name>
<dbReference type="SMART" id="SM00386">
    <property type="entry name" value="HAT"/>
    <property type="match status" value="5"/>
</dbReference>